<evidence type="ECO:0000259" key="14">
    <source>
        <dbReference type="Pfam" id="PF00291"/>
    </source>
</evidence>
<evidence type="ECO:0000256" key="4">
    <source>
        <dbReference type="ARBA" id="ARBA00010869"/>
    </source>
</evidence>
<dbReference type="PANTHER" id="PTHR48078">
    <property type="entry name" value="THREONINE DEHYDRATASE, MITOCHONDRIAL-RELATED"/>
    <property type="match status" value="1"/>
</dbReference>
<dbReference type="PANTHER" id="PTHR48078:SF6">
    <property type="entry name" value="L-THREONINE DEHYDRATASE CATABOLIC TDCB"/>
    <property type="match status" value="1"/>
</dbReference>
<dbReference type="GO" id="GO:0070689">
    <property type="term" value="P:L-threonine catabolic process to propionate"/>
    <property type="evidence" value="ECO:0007669"/>
    <property type="project" value="UniProtKB-UniPathway"/>
</dbReference>
<keyword evidence="10 13" id="KW-0456">Lyase</keyword>
<dbReference type="InterPro" id="IPR005789">
    <property type="entry name" value="Thr_deHydtase_catblc"/>
</dbReference>
<dbReference type="GO" id="GO:0004794">
    <property type="term" value="F:threonine deaminase activity"/>
    <property type="evidence" value="ECO:0007669"/>
    <property type="project" value="UniProtKB-EC"/>
</dbReference>
<dbReference type="Proteomes" id="UP000219356">
    <property type="component" value="Unassembled WGS sequence"/>
</dbReference>
<dbReference type="EC" id="4.3.1.19" evidence="6 13"/>
<dbReference type="Gene3D" id="3.40.50.1100">
    <property type="match status" value="2"/>
</dbReference>
<evidence type="ECO:0000313" key="16">
    <source>
        <dbReference type="Proteomes" id="UP000219356"/>
    </source>
</evidence>
<evidence type="ECO:0000256" key="9">
    <source>
        <dbReference type="ARBA" id="ARBA00022898"/>
    </source>
</evidence>
<dbReference type="GO" id="GO:0003941">
    <property type="term" value="F:L-serine ammonia-lyase activity"/>
    <property type="evidence" value="ECO:0007669"/>
    <property type="project" value="TreeGrafter"/>
</dbReference>
<dbReference type="EMBL" id="OBEK01000003">
    <property type="protein sequence ID" value="SNZ13945.1"/>
    <property type="molecule type" value="Genomic_DNA"/>
</dbReference>
<evidence type="ECO:0000256" key="5">
    <source>
        <dbReference type="ARBA" id="ARBA00011447"/>
    </source>
</evidence>
<evidence type="ECO:0000313" key="15">
    <source>
        <dbReference type="EMBL" id="SNZ13945.1"/>
    </source>
</evidence>
<dbReference type="AlphaFoldDB" id="A0A285NWV2"/>
<evidence type="ECO:0000256" key="6">
    <source>
        <dbReference type="ARBA" id="ARBA00012096"/>
    </source>
</evidence>
<dbReference type="GO" id="GO:0000166">
    <property type="term" value="F:nucleotide binding"/>
    <property type="evidence" value="ECO:0007669"/>
    <property type="project" value="UniProtKB-KW"/>
</dbReference>
<dbReference type="GO" id="GO:0030170">
    <property type="term" value="F:pyridoxal phosphate binding"/>
    <property type="evidence" value="ECO:0007669"/>
    <property type="project" value="InterPro"/>
</dbReference>
<dbReference type="GO" id="GO:0009097">
    <property type="term" value="P:isoleucine biosynthetic process"/>
    <property type="evidence" value="ECO:0007669"/>
    <property type="project" value="TreeGrafter"/>
</dbReference>
<comment type="function">
    <text evidence="11 13">Catalyzes the anaerobic formation of alpha-ketobutyrate and ammonia from threonine in a two-step reaction. The first step involved a dehydration of threonine and a production of enamine intermediates (aminocrotonate), which tautomerizes to its imine form (iminobutyrate). Both intermediates are unstable and short-lived. The second step is the nonenzymatic hydrolysis of the enamine/imine intermediates to form 2-ketobutyrate and free ammonia. In the low water environment of the cell, the second step is accelerated by RidA.</text>
</comment>
<dbReference type="FunFam" id="3.40.50.1100:FF:000007">
    <property type="entry name" value="L-threonine dehydratase catabolic TdcB"/>
    <property type="match status" value="1"/>
</dbReference>
<sequence>MKGIGDCLSHKKIQAAAAYLKNLVHHTPIRTSTTLDQSVGMNVYLKMENEQKTGAFKARGACFKIGCMNDEAAKRGVIAASAGNHAQGVALAAAKRGIQAKIFMPIHTPKPKVEATKSYGAAVELAGENFQEALFAAQKEQQQTGSTFIHPFDDVDVIAGQGTIAIEMLTDQPQLDTLIVPIGGGGLISGIAFAAKQMKPSIRIIGVQTEAACATYHTFHKHLLPSLTCKTIAEGIAVKEPGKVTMPLIQQYVDDVVTVSEHDIAASILQLLERHKTLAEGAGAAAFAALMRHHQSIHSKHCGIIISGGNFDLQKLSELHAHTMHLPANSMA</sequence>
<dbReference type="InterPro" id="IPR000634">
    <property type="entry name" value="Ser/Thr_deHydtase_PyrdxlP-BS"/>
</dbReference>
<evidence type="ECO:0000256" key="11">
    <source>
        <dbReference type="ARBA" id="ARBA00025527"/>
    </source>
</evidence>
<comment type="cofactor">
    <cofactor evidence="2 13">
        <name>pyridoxal 5'-phosphate</name>
        <dbReference type="ChEBI" id="CHEBI:597326"/>
    </cofactor>
</comment>
<keyword evidence="8" id="KW-0021">Allosteric enzyme</keyword>
<reference evidence="16" key="1">
    <citation type="submission" date="2017-09" db="EMBL/GenBank/DDBJ databases">
        <authorList>
            <person name="Varghese N."/>
            <person name="Submissions S."/>
        </authorList>
    </citation>
    <scope>NUCLEOTIDE SEQUENCE [LARGE SCALE GENOMIC DNA]</scope>
    <source>
        <strain evidence="16">CGMCC 1.8913</strain>
    </source>
</reference>
<dbReference type="InterPro" id="IPR050147">
    <property type="entry name" value="Ser/Thr_Dehydratase"/>
</dbReference>
<evidence type="ECO:0000256" key="2">
    <source>
        <dbReference type="ARBA" id="ARBA00001933"/>
    </source>
</evidence>
<dbReference type="UniPathway" id="UPA00052">
    <property type="reaction ID" value="UER00507"/>
</dbReference>
<comment type="pathway">
    <text evidence="3 13">Amino-acid degradation; L-threonine degradation via propanoate pathway; propanoate from L-threonine: step 1/4.</text>
</comment>
<keyword evidence="13" id="KW-0547">Nucleotide-binding</keyword>
<dbReference type="InterPro" id="IPR001926">
    <property type="entry name" value="TrpB-like_PALP"/>
</dbReference>
<accession>A0A285NWV2</accession>
<comment type="similarity">
    <text evidence="4 13">Belongs to the serine/threonine dehydratase family.</text>
</comment>
<comment type="subunit">
    <text evidence="5 13">In the native structure, TdcB is in a dimeric form, whereas in the TdcB-AMP complex, it exists in a tetrameric form (dimer of dimers).</text>
</comment>
<comment type="catalytic activity">
    <reaction evidence="1 13">
        <text>L-threonine = 2-oxobutanoate + NH4(+)</text>
        <dbReference type="Rhea" id="RHEA:22108"/>
        <dbReference type="ChEBI" id="CHEBI:16763"/>
        <dbReference type="ChEBI" id="CHEBI:28938"/>
        <dbReference type="ChEBI" id="CHEBI:57926"/>
        <dbReference type="EC" id="4.3.1.19"/>
    </reaction>
</comment>
<gene>
    <name evidence="15" type="ORF">SAMN05421503_2172</name>
</gene>
<dbReference type="GO" id="GO:0006565">
    <property type="term" value="P:L-serine catabolic process"/>
    <property type="evidence" value="ECO:0007669"/>
    <property type="project" value="TreeGrafter"/>
</dbReference>
<keyword evidence="16" id="KW-1185">Reference proteome</keyword>
<evidence type="ECO:0000256" key="7">
    <source>
        <dbReference type="ARBA" id="ARBA00022248"/>
    </source>
</evidence>
<dbReference type="Pfam" id="PF00291">
    <property type="entry name" value="PALP"/>
    <property type="match status" value="1"/>
</dbReference>
<evidence type="ECO:0000256" key="13">
    <source>
        <dbReference type="RuleBase" id="RU363083"/>
    </source>
</evidence>
<organism evidence="15 16">
    <name type="scientific">Terribacillus aidingensis</name>
    <dbReference type="NCBI Taxonomy" id="586416"/>
    <lineage>
        <taxon>Bacteria</taxon>
        <taxon>Bacillati</taxon>
        <taxon>Bacillota</taxon>
        <taxon>Bacilli</taxon>
        <taxon>Bacillales</taxon>
        <taxon>Bacillaceae</taxon>
        <taxon>Terribacillus</taxon>
    </lineage>
</organism>
<evidence type="ECO:0000256" key="3">
    <source>
        <dbReference type="ARBA" id="ARBA00004958"/>
    </source>
</evidence>
<name>A0A285NWV2_9BACI</name>
<evidence type="ECO:0000256" key="8">
    <source>
        <dbReference type="ARBA" id="ARBA00022533"/>
    </source>
</evidence>
<feature type="domain" description="Tryptophan synthase beta chain-like PALP" evidence="14">
    <location>
        <begin position="23"/>
        <end position="308"/>
    </location>
</feature>
<dbReference type="NCBIfam" id="TIGR01127">
    <property type="entry name" value="ilvA_1Cterm"/>
    <property type="match status" value="1"/>
</dbReference>
<evidence type="ECO:0000256" key="10">
    <source>
        <dbReference type="ARBA" id="ARBA00023239"/>
    </source>
</evidence>
<dbReference type="CDD" id="cd01562">
    <property type="entry name" value="Thr-dehyd"/>
    <property type="match status" value="1"/>
</dbReference>
<protein>
    <recommendedName>
        <fullName evidence="7 13">L-threonine dehydratase catabolic TdcB</fullName>
        <ecNumber evidence="6 13">4.3.1.19</ecNumber>
    </recommendedName>
    <alternativeName>
        <fullName evidence="12 13">Threonine deaminase</fullName>
    </alternativeName>
</protein>
<evidence type="ECO:0000256" key="12">
    <source>
        <dbReference type="ARBA" id="ARBA00031427"/>
    </source>
</evidence>
<dbReference type="InterPro" id="IPR036052">
    <property type="entry name" value="TrpB-like_PALP_sf"/>
</dbReference>
<proteinExistence type="inferred from homology"/>
<dbReference type="STRING" id="586416.GZ22_05915"/>
<dbReference type="SUPFAM" id="SSF53686">
    <property type="entry name" value="Tryptophan synthase beta subunit-like PLP-dependent enzymes"/>
    <property type="match status" value="1"/>
</dbReference>
<dbReference type="PROSITE" id="PS00165">
    <property type="entry name" value="DEHYDRATASE_SER_THR"/>
    <property type="match status" value="1"/>
</dbReference>
<keyword evidence="9 13" id="KW-0663">Pyridoxal phosphate</keyword>
<evidence type="ECO:0000256" key="1">
    <source>
        <dbReference type="ARBA" id="ARBA00001274"/>
    </source>
</evidence>